<sequence>MEGSLKIGRILGIPIYLHFTFLLVIPLFAWIIGSQIETTVQLLAQIFSVTIDSSLITTGPAPYLLGALIALGLFAGVLVHEVAHSVIAKKRGIRINNITLFLFGGVSSMEEGTPDPKVELPMALAGPLTSLGLGILSIGIIYLIPLIVESPAIAGVLIFLFAYTGLLNVILFAFNLLPAFPMDGGRVLRAFLAQRMPATRATRIASEVGKGFAVFFGIFGFLAFNPILIIIAFFIYIGASQESSAVRYTSLLQDLTLGAVMSTAVMTVSPQTPVLEMLDQMYATKHLGFPVVDRGIVVGMITLSDLHRASPIDRDALQVRDLMTREVVSLPPQAPVAEALRVMSERNIGRIPVLENTELVGLVTRTDIIKVMQLREV</sequence>
<feature type="transmembrane region" description="Helical" evidence="15">
    <location>
        <begin position="212"/>
        <end position="237"/>
    </location>
</feature>
<keyword evidence="3 15" id="KW-1003">Cell membrane</keyword>
<dbReference type="InterPro" id="IPR016483">
    <property type="entry name" value="UCP006404_Pept_M50_CBS"/>
</dbReference>
<evidence type="ECO:0000256" key="2">
    <source>
        <dbReference type="ARBA" id="ARBA00007931"/>
    </source>
</evidence>
<keyword evidence="6 15" id="KW-0479">Metal-binding</keyword>
<keyword evidence="5 15" id="KW-0812">Transmembrane</keyword>
<dbReference type="Pfam" id="PF00571">
    <property type="entry name" value="CBS"/>
    <property type="match status" value="2"/>
</dbReference>
<keyword evidence="21" id="KW-1185">Reference proteome</keyword>
<dbReference type="Proteomes" id="UP000002457">
    <property type="component" value="Chromosome"/>
</dbReference>
<dbReference type="GO" id="GO:0005886">
    <property type="term" value="C:plasma membrane"/>
    <property type="evidence" value="ECO:0007669"/>
    <property type="project" value="UniProtKB-SubCell"/>
</dbReference>
<dbReference type="Pfam" id="PF02163">
    <property type="entry name" value="Peptidase_M50"/>
    <property type="match status" value="2"/>
</dbReference>
<evidence type="ECO:0000256" key="10">
    <source>
        <dbReference type="ARBA" id="ARBA00022989"/>
    </source>
</evidence>
<dbReference type="AlphaFoldDB" id="B8GIW9"/>
<feature type="binding site" evidence="17">
    <location>
        <position position="80"/>
    </location>
    <ligand>
        <name>Zn(2+)</name>
        <dbReference type="ChEBI" id="CHEBI:29105"/>
        <note>catalytic</note>
    </ligand>
</feature>
<feature type="binding site" evidence="17">
    <location>
        <position position="183"/>
    </location>
    <ligand>
        <name>Zn(2+)</name>
        <dbReference type="ChEBI" id="CHEBI:29105"/>
        <note>catalytic</note>
    </ligand>
</feature>
<dbReference type="SUPFAM" id="SSF54631">
    <property type="entry name" value="CBS-domain pair"/>
    <property type="match status" value="1"/>
</dbReference>
<evidence type="ECO:0000256" key="16">
    <source>
        <dbReference type="PIRSR" id="PIRSR006404-1"/>
    </source>
</evidence>
<feature type="active site" evidence="16">
    <location>
        <position position="81"/>
    </location>
</feature>
<feature type="domain" description="CBS" evidence="19">
    <location>
        <begin position="323"/>
        <end position="377"/>
    </location>
</feature>
<feature type="transmembrane region" description="Helical" evidence="15">
    <location>
        <begin position="156"/>
        <end position="177"/>
    </location>
</feature>
<dbReference type="RefSeq" id="WP_012616861.1">
    <property type="nucleotide sequence ID" value="NC_011832.1"/>
</dbReference>
<evidence type="ECO:0000256" key="13">
    <source>
        <dbReference type="ARBA" id="ARBA00023136"/>
    </source>
</evidence>
<comment type="similarity">
    <text evidence="2 15">Belongs to the peptidase M50B family.</text>
</comment>
<evidence type="ECO:0000256" key="12">
    <source>
        <dbReference type="ARBA" id="ARBA00023122"/>
    </source>
</evidence>
<dbReference type="CDD" id="cd04801">
    <property type="entry name" value="CBS_pair_peptidase_M50"/>
    <property type="match status" value="1"/>
</dbReference>
<dbReference type="PANTHER" id="PTHR39188">
    <property type="entry name" value="MEMBRANE-ASSOCIATED ZINC METALLOPROTEASE M50B"/>
    <property type="match status" value="1"/>
</dbReference>
<dbReference type="PANTHER" id="PTHR39188:SF3">
    <property type="entry name" value="STAGE IV SPORULATION PROTEIN FB"/>
    <property type="match status" value="1"/>
</dbReference>
<evidence type="ECO:0000256" key="11">
    <source>
        <dbReference type="ARBA" id="ARBA00023049"/>
    </source>
</evidence>
<dbReference type="PIRSF" id="PIRSF006404">
    <property type="entry name" value="UCP006404_Pept_M50_CBS"/>
    <property type="match status" value="1"/>
</dbReference>
<dbReference type="HOGENOM" id="CLU_037123_1_1_2"/>
<comment type="cofactor">
    <cofactor evidence="15 17">
        <name>Zn(2+)</name>
        <dbReference type="ChEBI" id="CHEBI:29105"/>
    </cofactor>
    <text evidence="15 17">Binds 1 zinc ion per subunit.</text>
</comment>
<keyword evidence="4 15" id="KW-0645">Protease</keyword>
<evidence type="ECO:0000256" key="3">
    <source>
        <dbReference type="ARBA" id="ARBA00022475"/>
    </source>
</evidence>
<dbReference type="GO" id="GO:0008237">
    <property type="term" value="F:metallopeptidase activity"/>
    <property type="evidence" value="ECO:0007669"/>
    <property type="project" value="UniProtKB-UniRule"/>
</dbReference>
<dbReference type="KEGG" id="mpl:Mpal_0149"/>
<dbReference type="EMBL" id="CP001338">
    <property type="protein sequence ID" value="ACL15542.1"/>
    <property type="molecule type" value="Genomic_DNA"/>
</dbReference>
<dbReference type="PROSITE" id="PS51371">
    <property type="entry name" value="CBS"/>
    <property type="match status" value="2"/>
</dbReference>
<evidence type="ECO:0000256" key="14">
    <source>
        <dbReference type="ARBA" id="ARBA00023167"/>
    </source>
</evidence>
<evidence type="ECO:0000256" key="6">
    <source>
        <dbReference type="ARBA" id="ARBA00022723"/>
    </source>
</evidence>
<dbReference type="STRING" id="521011.Mpal_0149"/>
<keyword evidence="9 15" id="KW-0862">Zinc</keyword>
<dbReference type="InterPro" id="IPR046342">
    <property type="entry name" value="CBS_dom_sf"/>
</dbReference>
<dbReference type="OrthoDB" id="12044at2157"/>
<feature type="transmembrane region" description="Helical" evidence="15">
    <location>
        <begin position="92"/>
        <end position="109"/>
    </location>
</feature>
<evidence type="ECO:0000256" key="1">
    <source>
        <dbReference type="ARBA" id="ARBA00004651"/>
    </source>
</evidence>
<feature type="binding site" evidence="17">
    <location>
        <position position="84"/>
    </location>
    <ligand>
        <name>Zn(2+)</name>
        <dbReference type="ChEBI" id="CHEBI:29105"/>
        <note>catalytic</note>
    </ligand>
</feature>
<reference evidence="20 21" key="1">
    <citation type="journal article" date="2015" name="Genome Announc.">
        <title>Complete Genome Sequence of Methanosphaerula palustris E1-9CT, a Hydrogenotrophic Methanogen Isolated from a Minerotrophic Fen Peatland.</title>
        <authorList>
            <person name="Cadillo-Quiroz H."/>
            <person name="Browne P."/>
            <person name="Kyrpides N."/>
            <person name="Woyke T."/>
            <person name="Goodwin L."/>
            <person name="Detter C."/>
            <person name="Yavitt J.B."/>
            <person name="Zinder S.H."/>
        </authorList>
    </citation>
    <scope>NUCLEOTIDE SEQUENCE [LARGE SCALE GENOMIC DNA]</scope>
    <source>
        <strain evidence="21">ATCC BAA-1556 / DSM 19958 / E1-9c</strain>
    </source>
</reference>
<dbReference type="InterPro" id="IPR000644">
    <property type="entry name" value="CBS_dom"/>
</dbReference>
<keyword evidence="14" id="KW-0028">Amino-acid biosynthesis</keyword>
<evidence type="ECO:0000256" key="8">
    <source>
        <dbReference type="ARBA" id="ARBA00022801"/>
    </source>
</evidence>
<feature type="transmembrane region" description="Helical" evidence="15">
    <location>
        <begin position="61"/>
        <end position="80"/>
    </location>
</feature>
<evidence type="ECO:0000256" key="15">
    <source>
        <dbReference type="PIRNR" id="PIRNR006404"/>
    </source>
</evidence>
<accession>B8GIW9</accession>
<keyword evidence="10 15" id="KW-1133">Transmembrane helix</keyword>
<evidence type="ECO:0000256" key="9">
    <source>
        <dbReference type="ARBA" id="ARBA00022833"/>
    </source>
</evidence>
<gene>
    <name evidence="20" type="ordered locus">Mpal_0149</name>
</gene>
<evidence type="ECO:0000256" key="17">
    <source>
        <dbReference type="PIRSR" id="PIRSR006404-2"/>
    </source>
</evidence>
<proteinExistence type="inferred from homology"/>
<comment type="subcellular location">
    <subcellularLocation>
        <location evidence="1 15">Cell membrane</location>
        <topology evidence="1 15">Multi-pass membrane protein</topology>
    </subcellularLocation>
</comment>
<dbReference type="SMART" id="SM00116">
    <property type="entry name" value="CBS"/>
    <property type="match status" value="2"/>
</dbReference>
<dbReference type="eggNOG" id="arCOG00607">
    <property type="taxonomic scope" value="Archaea"/>
</dbReference>
<dbReference type="CDD" id="cd06164">
    <property type="entry name" value="S2P-M50_SpoIVFB_CBS"/>
    <property type="match status" value="1"/>
</dbReference>
<evidence type="ECO:0000256" key="4">
    <source>
        <dbReference type="ARBA" id="ARBA00022670"/>
    </source>
</evidence>
<evidence type="ECO:0000256" key="7">
    <source>
        <dbReference type="ARBA" id="ARBA00022737"/>
    </source>
</evidence>
<protein>
    <recommendedName>
        <fullName evidence="15">Zinc metalloprotease</fullName>
    </recommendedName>
</protein>
<evidence type="ECO:0000256" key="5">
    <source>
        <dbReference type="ARBA" id="ARBA00022692"/>
    </source>
</evidence>
<dbReference type="InterPro" id="IPR008915">
    <property type="entry name" value="Peptidase_M50"/>
</dbReference>
<keyword evidence="8 15" id="KW-0378">Hydrolase</keyword>
<dbReference type="GO" id="GO:0046872">
    <property type="term" value="F:metal ion binding"/>
    <property type="evidence" value="ECO:0007669"/>
    <property type="project" value="UniProtKB-UniRule"/>
</dbReference>
<keyword evidence="7" id="KW-0677">Repeat</keyword>
<keyword evidence="12 18" id="KW-0129">CBS domain</keyword>
<evidence type="ECO:0000256" key="18">
    <source>
        <dbReference type="PROSITE-ProRule" id="PRU00703"/>
    </source>
</evidence>
<keyword evidence="11 15" id="KW-0482">Metalloprotease</keyword>
<name>B8GIW9_METPE</name>
<dbReference type="GO" id="GO:0006508">
    <property type="term" value="P:proteolysis"/>
    <property type="evidence" value="ECO:0007669"/>
    <property type="project" value="UniProtKB-KW"/>
</dbReference>
<evidence type="ECO:0000313" key="20">
    <source>
        <dbReference type="EMBL" id="ACL15542.1"/>
    </source>
</evidence>
<keyword evidence="13 15" id="KW-0472">Membrane</keyword>
<dbReference type="Gene3D" id="3.10.580.10">
    <property type="entry name" value="CBS-domain"/>
    <property type="match status" value="2"/>
</dbReference>
<organism evidence="20 21">
    <name type="scientific">Methanosphaerula palustris (strain ATCC BAA-1556 / DSM 19958 / E1-9c)</name>
    <dbReference type="NCBI Taxonomy" id="521011"/>
    <lineage>
        <taxon>Archaea</taxon>
        <taxon>Methanobacteriati</taxon>
        <taxon>Methanobacteriota</taxon>
        <taxon>Stenosarchaea group</taxon>
        <taxon>Methanomicrobia</taxon>
        <taxon>Methanomicrobiales</taxon>
        <taxon>Methanoregulaceae</taxon>
        <taxon>Methanosphaerula</taxon>
    </lineage>
</organism>
<dbReference type="GeneID" id="7270920"/>
<feature type="transmembrane region" description="Helical" evidence="15">
    <location>
        <begin position="121"/>
        <end position="144"/>
    </location>
</feature>
<evidence type="ECO:0000313" key="21">
    <source>
        <dbReference type="Proteomes" id="UP000002457"/>
    </source>
</evidence>
<feature type="domain" description="CBS" evidence="19">
    <location>
        <begin position="261"/>
        <end position="317"/>
    </location>
</feature>
<feature type="transmembrane region" description="Helical" evidence="15">
    <location>
        <begin position="12"/>
        <end position="33"/>
    </location>
</feature>
<dbReference type="GO" id="GO:0009086">
    <property type="term" value="P:methionine biosynthetic process"/>
    <property type="evidence" value="ECO:0007669"/>
    <property type="project" value="UniProtKB-KW"/>
</dbReference>
<evidence type="ECO:0000259" key="19">
    <source>
        <dbReference type="PROSITE" id="PS51371"/>
    </source>
</evidence>
<keyword evidence="14" id="KW-0486">Methionine biosynthesis</keyword>